<name>A0ABM3MZI4_GALME</name>
<proteinExistence type="predicted"/>
<keyword evidence="3" id="KW-1185">Reference proteome</keyword>
<dbReference type="RefSeq" id="XP_052756757.1">
    <property type="nucleotide sequence ID" value="XM_052900797.1"/>
</dbReference>
<evidence type="ECO:0000313" key="4">
    <source>
        <dbReference type="RefSeq" id="XP_052756757.1"/>
    </source>
</evidence>
<feature type="transmembrane region" description="Helical" evidence="2">
    <location>
        <begin position="100"/>
        <end position="120"/>
    </location>
</feature>
<organism evidence="3 4">
    <name type="scientific">Galleria mellonella</name>
    <name type="common">Greater wax moth</name>
    <dbReference type="NCBI Taxonomy" id="7137"/>
    <lineage>
        <taxon>Eukaryota</taxon>
        <taxon>Metazoa</taxon>
        <taxon>Ecdysozoa</taxon>
        <taxon>Arthropoda</taxon>
        <taxon>Hexapoda</taxon>
        <taxon>Insecta</taxon>
        <taxon>Pterygota</taxon>
        <taxon>Neoptera</taxon>
        <taxon>Endopterygota</taxon>
        <taxon>Lepidoptera</taxon>
        <taxon>Glossata</taxon>
        <taxon>Ditrysia</taxon>
        <taxon>Pyraloidea</taxon>
        <taxon>Pyralidae</taxon>
        <taxon>Galleriinae</taxon>
        <taxon>Galleria</taxon>
    </lineage>
</organism>
<dbReference type="Proteomes" id="UP001652740">
    <property type="component" value="Unplaced"/>
</dbReference>
<protein>
    <submittedName>
        <fullName evidence="4">Uncharacterized protein LOC116412796</fullName>
    </submittedName>
</protein>
<reference evidence="4" key="1">
    <citation type="submission" date="2025-08" db="UniProtKB">
        <authorList>
            <consortium name="RefSeq"/>
        </authorList>
    </citation>
    <scope>IDENTIFICATION</scope>
    <source>
        <tissue evidence="4">Whole larvae</tissue>
    </source>
</reference>
<sequence>MSKNEIPLSAKSLSDVRVEVLTHKPKHNHGSSTPEKDKRRIAEVSSSSGNYVYVNTAYVGSLNNLTTRSDRIDRLPEPPTSVVREQYWACSKWPFGQRMLAIAVGVLLGTVIALSCIVGLNNRDVVDNLLPGLLRSNPEK</sequence>
<dbReference type="GeneID" id="116412796"/>
<gene>
    <name evidence="4" type="primary">LOC116412796</name>
</gene>
<evidence type="ECO:0000256" key="2">
    <source>
        <dbReference type="SAM" id="Phobius"/>
    </source>
</evidence>
<evidence type="ECO:0000256" key="1">
    <source>
        <dbReference type="SAM" id="MobiDB-lite"/>
    </source>
</evidence>
<feature type="region of interest" description="Disordered" evidence="1">
    <location>
        <begin position="19"/>
        <end position="41"/>
    </location>
</feature>
<keyword evidence="2" id="KW-0472">Membrane</keyword>
<accession>A0ABM3MZI4</accession>
<evidence type="ECO:0000313" key="3">
    <source>
        <dbReference type="Proteomes" id="UP001652740"/>
    </source>
</evidence>
<keyword evidence="2" id="KW-0812">Transmembrane</keyword>
<keyword evidence="2" id="KW-1133">Transmembrane helix</keyword>